<keyword evidence="4" id="KW-1185">Reference proteome</keyword>
<dbReference type="Proteomes" id="UP001595710">
    <property type="component" value="Unassembled WGS sequence"/>
</dbReference>
<dbReference type="Pfam" id="PF00857">
    <property type="entry name" value="Isochorismatase"/>
    <property type="match status" value="1"/>
</dbReference>
<proteinExistence type="predicted"/>
<dbReference type="InterPro" id="IPR000868">
    <property type="entry name" value="Isochorismatase-like_dom"/>
</dbReference>
<keyword evidence="1 3" id="KW-0378">Hydrolase</keyword>
<dbReference type="RefSeq" id="WP_290282951.1">
    <property type="nucleotide sequence ID" value="NZ_JAUFQI010000001.1"/>
</dbReference>
<dbReference type="EMBL" id="JBHRYN010000002">
    <property type="protein sequence ID" value="MFC3700048.1"/>
    <property type="molecule type" value="Genomic_DNA"/>
</dbReference>
<dbReference type="InterPro" id="IPR050272">
    <property type="entry name" value="Isochorismatase-like_hydrls"/>
</dbReference>
<evidence type="ECO:0000256" key="1">
    <source>
        <dbReference type="ARBA" id="ARBA00022801"/>
    </source>
</evidence>
<accession>A0ABV7WPW9</accession>
<evidence type="ECO:0000259" key="2">
    <source>
        <dbReference type="Pfam" id="PF00857"/>
    </source>
</evidence>
<name>A0ABV7WPW9_9GAMM</name>
<evidence type="ECO:0000313" key="3">
    <source>
        <dbReference type="EMBL" id="MFC3700048.1"/>
    </source>
</evidence>
<comment type="caution">
    <text evidence="3">The sequence shown here is derived from an EMBL/GenBank/DDBJ whole genome shotgun (WGS) entry which is preliminary data.</text>
</comment>
<dbReference type="CDD" id="cd00431">
    <property type="entry name" value="cysteine_hydrolases"/>
    <property type="match status" value="1"/>
</dbReference>
<evidence type="ECO:0000313" key="4">
    <source>
        <dbReference type="Proteomes" id="UP001595710"/>
    </source>
</evidence>
<dbReference type="PANTHER" id="PTHR43540">
    <property type="entry name" value="PEROXYUREIDOACRYLATE/UREIDOACRYLATE AMIDOHYDROLASE-RELATED"/>
    <property type="match status" value="1"/>
</dbReference>
<gene>
    <name evidence="3" type="ORF">ACFOND_00235</name>
</gene>
<dbReference type="GO" id="GO:0016787">
    <property type="term" value="F:hydrolase activity"/>
    <property type="evidence" value="ECO:0007669"/>
    <property type="project" value="UniProtKB-KW"/>
</dbReference>
<reference evidence="4" key="1">
    <citation type="journal article" date="2019" name="Int. J. Syst. Evol. Microbiol.">
        <title>The Global Catalogue of Microorganisms (GCM) 10K type strain sequencing project: providing services to taxonomists for standard genome sequencing and annotation.</title>
        <authorList>
            <consortium name="The Broad Institute Genomics Platform"/>
            <consortium name="The Broad Institute Genome Sequencing Center for Infectious Disease"/>
            <person name="Wu L."/>
            <person name="Ma J."/>
        </authorList>
    </citation>
    <scope>NUCLEOTIDE SEQUENCE [LARGE SCALE GENOMIC DNA]</scope>
    <source>
        <strain evidence="4">CECT 8288</strain>
    </source>
</reference>
<dbReference type="InterPro" id="IPR036380">
    <property type="entry name" value="Isochorismatase-like_sf"/>
</dbReference>
<sequence>MASALLIIDMQNAFIEEYTQTDDVKTACEVINYCSQLMRSAKQPVIHIRDVSEADELNEQELKIISDITVDPSDLHIEKHYSNGFFKTNLKETLQSLNVNFVILCGQAAEQCVVFTYNGANEAGFSATVLQEGVISPKPNRAEMLMQDRNVISHAAIRALVR</sequence>
<dbReference type="Gene3D" id="3.40.50.850">
    <property type="entry name" value="Isochorismatase-like"/>
    <property type="match status" value="1"/>
</dbReference>
<protein>
    <submittedName>
        <fullName evidence="3">Cysteine hydrolase family protein</fullName>
    </submittedName>
</protein>
<organism evidence="3 4">
    <name type="scientific">Reinekea marina</name>
    <dbReference type="NCBI Taxonomy" id="1310421"/>
    <lineage>
        <taxon>Bacteria</taxon>
        <taxon>Pseudomonadati</taxon>
        <taxon>Pseudomonadota</taxon>
        <taxon>Gammaproteobacteria</taxon>
        <taxon>Oceanospirillales</taxon>
        <taxon>Saccharospirillaceae</taxon>
        <taxon>Reinekea</taxon>
    </lineage>
</organism>
<feature type="domain" description="Isochorismatase-like" evidence="2">
    <location>
        <begin position="3"/>
        <end position="146"/>
    </location>
</feature>
<dbReference type="SUPFAM" id="SSF52499">
    <property type="entry name" value="Isochorismatase-like hydrolases"/>
    <property type="match status" value="1"/>
</dbReference>